<dbReference type="AlphaFoldDB" id="A0AAT9G8A2"/>
<accession>A0AAT9G8A2</accession>
<sequence length="75" mass="8676">MKDISPEIYNIVEVDMLHIMENRMRSCVKASNYRSTGVSDHDTLQDGFYLNLGDPLYSYASEYFKTSCQEQGLKK</sequence>
<proteinExistence type="predicted"/>
<protein>
    <submittedName>
        <fullName evidence="1">Uncharacterized protein</fullName>
    </submittedName>
</protein>
<dbReference type="EMBL" id="AP029170">
    <property type="protein sequence ID" value="BFD46057.1"/>
    <property type="molecule type" value="Genomic_DNA"/>
</dbReference>
<organism evidence="1">
    <name type="scientific">Candidatus Tisiphia endosymbiont of Sergentomyia squamirostris</name>
    <dbReference type="NCBI Taxonomy" id="3113639"/>
    <lineage>
        <taxon>Bacteria</taxon>
        <taxon>Pseudomonadati</taxon>
        <taxon>Pseudomonadota</taxon>
        <taxon>Alphaproteobacteria</taxon>
        <taxon>Rickettsiales</taxon>
        <taxon>Rickettsiaceae</taxon>
        <taxon>Rickettsieae</taxon>
        <taxon>Candidatus Tisiphia</taxon>
    </lineage>
</organism>
<reference evidence="1" key="1">
    <citation type="submission" date="2024-01" db="EMBL/GenBank/DDBJ databases">
        <title>Sequencing the genomes of a sandfly, Sergentomyia squamirostris, and its two endosymbionts.</title>
        <authorList>
            <person name="Itokawa K."/>
            <person name="Sanjoba C."/>
        </authorList>
    </citation>
    <scope>NUCLEOTIDE SEQUENCE</scope>
    <source>
        <strain evidence="1">RiSSQ</strain>
    </source>
</reference>
<name>A0AAT9G8A2_9RICK</name>
<gene>
    <name evidence="1" type="ORF">DMENIID0002_07030</name>
</gene>
<evidence type="ECO:0000313" key="1">
    <source>
        <dbReference type="EMBL" id="BFD46057.1"/>
    </source>
</evidence>